<dbReference type="InterPro" id="IPR003369">
    <property type="entry name" value="TatA/B/E"/>
</dbReference>
<evidence type="ECO:0000256" key="8">
    <source>
        <dbReference type="ARBA" id="ARBA00025340"/>
    </source>
</evidence>
<comment type="function">
    <text evidence="8">Part of the twin-arginine translocation (Tat) system that transports large folded proteins containing a characteristic twin-arginine motif in their signal peptide across the thylakoid membrane. Involved in delta pH-dependent protein transport required for chloroplast development, especially thylakoid membrane formation. TATC and TATB mediate precursor recognition, whereas TATA facilitates translocation.</text>
</comment>
<keyword evidence="5 10" id="KW-1133">Transmembrane helix</keyword>
<organism evidence="11 12">
    <name type="scientific">Coccomyxa viridis</name>
    <dbReference type="NCBI Taxonomy" id="1274662"/>
    <lineage>
        <taxon>Eukaryota</taxon>
        <taxon>Viridiplantae</taxon>
        <taxon>Chlorophyta</taxon>
        <taxon>core chlorophytes</taxon>
        <taxon>Trebouxiophyceae</taxon>
        <taxon>Trebouxiophyceae incertae sedis</taxon>
        <taxon>Coccomyxaceae</taxon>
        <taxon>Coccomyxa</taxon>
    </lineage>
</organism>
<dbReference type="PANTHER" id="PTHR33162:SF1">
    <property type="entry name" value="SEC-INDEPENDENT PROTEIN TRANSLOCASE PROTEIN TATA, CHLOROPLASTIC"/>
    <property type="match status" value="1"/>
</dbReference>
<dbReference type="Gene3D" id="1.20.5.3310">
    <property type="match status" value="1"/>
</dbReference>
<evidence type="ECO:0000256" key="6">
    <source>
        <dbReference type="ARBA" id="ARBA00023010"/>
    </source>
</evidence>
<keyword evidence="4" id="KW-0653">Protein transport</keyword>
<keyword evidence="7 10" id="KW-0472">Membrane</keyword>
<protein>
    <submittedName>
        <fullName evidence="11">G3833 protein</fullName>
    </submittedName>
</protein>
<proteinExistence type="inferred from homology"/>
<keyword evidence="12" id="KW-1185">Reference proteome</keyword>
<evidence type="ECO:0000256" key="2">
    <source>
        <dbReference type="ARBA" id="ARBA00022448"/>
    </source>
</evidence>
<evidence type="ECO:0000256" key="7">
    <source>
        <dbReference type="ARBA" id="ARBA00023136"/>
    </source>
</evidence>
<name>A0ABP1FNS2_9CHLO</name>
<evidence type="ECO:0000256" key="1">
    <source>
        <dbReference type="ARBA" id="ARBA00004581"/>
    </source>
</evidence>
<dbReference type="EMBL" id="CAXHTA020000005">
    <property type="protein sequence ID" value="CAL5221613.1"/>
    <property type="molecule type" value="Genomic_DNA"/>
</dbReference>
<comment type="subcellular location">
    <subcellularLocation>
        <location evidence="1">Plastid</location>
        <location evidence="1">Chloroplast thylakoid membrane</location>
        <topology evidence="1">Single-pass membrane protein</topology>
    </subcellularLocation>
</comment>
<dbReference type="PANTHER" id="PTHR33162">
    <property type="entry name" value="SEC-INDEPENDENT PROTEIN TRANSLOCASE PROTEIN TATA, CHLOROPLASTIC"/>
    <property type="match status" value="1"/>
</dbReference>
<dbReference type="HAMAP" id="MF_00236">
    <property type="entry name" value="TatA_E"/>
    <property type="match status" value="1"/>
</dbReference>
<dbReference type="Proteomes" id="UP001497392">
    <property type="component" value="Unassembled WGS sequence"/>
</dbReference>
<dbReference type="Pfam" id="PF02416">
    <property type="entry name" value="TatA_B_E"/>
    <property type="match status" value="1"/>
</dbReference>
<sequence>MRATCSYSAAQSPRFLSGSPLQGVSRIHAASPRCQQRLVTRMGLFGLGIPEVAVIAGIAVLVFGPSKLPELGRELGKSVKSFQTAAKEFESELKNSADDVADEGKKLADDVKSKVDDTMK</sequence>
<reference evidence="11 12" key="1">
    <citation type="submission" date="2024-06" db="EMBL/GenBank/DDBJ databases">
        <authorList>
            <person name="Kraege A."/>
            <person name="Thomma B."/>
        </authorList>
    </citation>
    <scope>NUCLEOTIDE SEQUENCE [LARGE SCALE GENOMIC DNA]</scope>
</reference>
<dbReference type="NCBIfam" id="NF011429">
    <property type="entry name" value="PRK14857.1"/>
    <property type="match status" value="1"/>
</dbReference>
<evidence type="ECO:0000313" key="12">
    <source>
        <dbReference type="Proteomes" id="UP001497392"/>
    </source>
</evidence>
<evidence type="ECO:0000313" key="11">
    <source>
        <dbReference type="EMBL" id="CAL5221613.1"/>
    </source>
</evidence>
<keyword evidence="2" id="KW-0813">Transport</keyword>
<evidence type="ECO:0000256" key="10">
    <source>
        <dbReference type="SAM" id="Phobius"/>
    </source>
</evidence>
<evidence type="ECO:0000256" key="3">
    <source>
        <dbReference type="ARBA" id="ARBA00022692"/>
    </source>
</evidence>
<keyword evidence="6" id="KW-0811">Translocation</keyword>
<dbReference type="NCBIfam" id="TIGR01411">
    <property type="entry name" value="tatAE"/>
    <property type="match status" value="1"/>
</dbReference>
<dbReference type="InterPro" id="IPR006312">
    <property type="entry name" value="TatA/E"/>
</dbReference>
<feature type="transmembrane region" description="Helical" evidence="10">
    <location>
        <begin position="42"/>
        <end position="63"/>
    </location>
</feature>
<comment type="caution">
    <text evidence="11">The sequence shown here is derived from an EMBL/GenBank/DDBJ whole genome shotgun (WGS) entry which is preliminary data.</text>
</comment>
<evidence type="ECO:0000256" key="9">
    <source>
        <dbReference type="SAM" id="MobiDB-lite"/>
    </source>
</evidence>
<evidence type="ECO:0000256" key="4">
    <source>
        <dbReference type="ARBA" id="ARBA00022927"/>
    </source>
</evidence>
<evidence type="ECO:0000256" key="5">
    <source>
        <dbReference type="ARBA" id="ARBA00022989"/>
    </source>
</evidence>
<feature type="region of interest" description="Disordered" evidence="9">
    <location>
        <begin position="93"/>
        <end position="120"/>
    </location>
</feature>
<keyword evidence="3 10" id="KW-0812">Transmembrane</keyword>
<gene>
    <name evidence="11" type="primary">g3833</name>
    <name evidence="11" type="ORF">VP750_LOCUS3272</name>
</gene>
<accession>A0ABP1FNS2</accession>